<keyword evidence="5" id="KW-0443">Lipid metabolism</keyword>
<evidence type="ECO:0000256" key="5">
    <source>
        <dbReference type="ARBA" id="ARBA00023098"/>
    </source>
</evidence>
<feature type="transmembrane region" description="Helical" evidence="8">
    <location>
        <begin position="137"/>
        <end position="164"/>
    </location>
</feature>
<evidence type="ECO:0000256" key="7">
    <source>
        <dbReference type="SAM" id="MobiDB-lite"/>
    </source>
</evidence>
<keyword evidence="6 8" id="KW-0472">Membrane</keyword>
<keyword evidence="4" id="KW-0560">Oxidoreductase</keyword>
<dbReference type="Pfam" id="PF04116">
    <property type="entry name" value="FA_hydroxylase"/>
    <property type="match status" value="1"/>
</dbReference>
<evidence type="ECO:0000313" key="11">
    <source>
        <dbReference type="Proteomes" id="UP000326344"/>
    </source>
</evidence>
<keyword evidence="2 8" id="KW-0812">Transmembrane</keyword>
<feature type="transmembrane region" description="Helical" evidence="8">
    <location>
        <begin position="45"/>
        <end position="65"/>
    </location>
</feature>
<gene>
    <name evidence="10" type="ORF">F0P93_28645</name>
</gene>
<dbReference type="PANTHER" id="PTHR21624:SF1">
    <property type="entry name" value="ALKYLGLYCEROL MONOOXYGENASE"/>
    <property type="match status" value="1"/>
</dbReference>
<comment type="caution">
    <text evidence="10">The sequence shown here is derived from an EMBL/GenBank/DDBJ whole genome shotgun (WGS) entry which is preliminary data.</text>
</comment>
<dbReference type="GO" id="GO:0012505">
    <property type="term" value="C:endomembrane system"/>
    <property type="evidence" value="ECO:0007669"/>
    <property type="project" value="UniProtKB-SubCell"/>
</dbReference>
<feature type="compositionally biased region" description="Basic and acidic residues" evidence="7">
    <location>
        <begin position="273"/>
        <end position="293"/>
    </location>
</feature>
<dbReference type="InterPro" id="IPR006694">
    <property type="entry name" value="Fatty_acid_hydroxylase"/>
</dbReference>
<evidence type="ECO:0000256" key="1">
    <source>
        <dbReference type="ARBA" id="ARBA00004127"/>
    </source>
</evidence>
<evidence type="ECO:0000259" key="9">
    <source>
        <dbReference type="Pfam" id="PF04116"/>
    </source>
</evidence>
<dbReference type="EMBL" id="VTWS01000011">
    <property type="protein sequence ID" value="KAA9346244.1"/>
    <property type="molecule type" value="Genomic_DNA"/>
</dbReference>
<evidence type="ECO:0000256" key="6">
    <source>
        <dbReference type="ARBA" id="ARBA00023136"/>
    </source>
</evidence>
<protein>
    <submittedName>
        <fullName evidence="10">Sterol desaturase family protein</fullName>
    </submittedName>
</protein>
<accession>A0A5N1J6A5</accession>
<dbReference type="GO" id="GO:0006643">
    <property type="term" value="P:membrane lipid metabolic process"/>
    <property type="evidence" value="ECO:0007669"/>
    <property type="project" value="TreeGrafter"/>
</dbReference>
<reference evidence="10 11" key="1">
    <citation type="submission" date="2019-09" db="EMBL/GenBank/DDBJ databases">
        <title>Genome Sequence of Larkinella sp MA1.</title>
        <authorList>
            <person name="Srinivasan S."/>
        </authorList>
    </citation>
    <scope>NUCLEOTIDE SEQUENCE [LARGE SCALE GENOMIC DNA]</scope>
    <source>
        <strain evidence="10 11">MA1</strain>
    </source>
</reference>
<dbReference type="GO" id="GO:0016020">
    <property type="term" value="C:membrane"/>
    <property type="evidence" value="ECO:0007669"/>
    <property type="project" value="GOC"/>
</dbReference>
<evidence type="ECO:0000256" key="3">
    <source>
        <dbReference type="ARBA" id="ARBA00022989"/>
    </source>
</evidence>
<evidence type="ECO:0000313" key="10">
    <source>
        <dbReference type="EMBL" id="KAA9346244.1"/>
    </source>
</evidence>
<dbReference type="PANTHER" id="PTHR21624">
    <property type="entry name" value="STEROL DESATURASE-RELATED PROTEIN"/>
    <property type="match status" value="1"/>
</dbReference>
<dbReference type="AlphaFoldDB" id="A0A5N1J6A5"/>
<feature type="domain" description="Fatty acid hydroxylase" evidence="9">
    <location>
        <begin position="80"/>
        <end position="215"/>
    </location>
</feature>
<evidence type="ECO:0000256" key="2">
    <source>
        <dbReference type="ARBA" id="ARBA00022692"/>
    </source>
</evidence>
<evidence type="ECO:0000256" key="4">
    <source>
        <dbReference type="ARBA" id="ARBA00023002"/>
    </source>
</evidence>
<name>A0A5N1J6A5_9BACT</name>
<organism evidence="10 11">
    <name type="scientific">Larkinella humicola</name>
    <dbReference type="NCBI Taxonomy" id="2607654"/>
    <lineage>
        <taxon>Bacteria</taxon>
        <taxon>Pseudomonadati</taxon>
        <taxon>Bacteroidota</taxon>
        <taxon>Cytophagia</taxon>
        <taxon>Cytophagales</taxon>
        <taxon>Spirosomataceae</taxon>
        <taxon>Larkinella</taxon>
    </lineage>
</organism>
<keyword evidence="3 8" id="KW-1133">Transmembrane helix</keyword>
<sequence length="293" mass="34304">MNDLIHYAIPGFVLLLLTEVVVTAVQQKDYYETRDTLSSLSMGIGNVIIGLLGKIIVYGAYALVYEYRLFTIDMTRWWAWAALFLADDFSYYWFHRISHSSRYFWASHVVHHSSQKYNLGTALRQTWTGNLSGAFVFWIWLPLLGFHPAAILTMQSISLLYQFWIHTEYIKRFPSIIEAVFNTPSHHRVHHGSDLKYLDKNHAGVLIIWDRFFGTFQQEEERPTYGLTRNLETHNPIRIAFHEWLDISRDVAQSGSFRRAIQYVFGPPGWSHDGSRKTTRQLRDEALARKKRD</sequence>
<evidence type="ECO:0000256" key="8">
    <source>
        <dbReference type="SAM" id="Phobius"/>
    </source>
</evidence>
<feature type="transmembrane region" description="Helical" evidence="8">
    <location>
        <begin position="77"/>
        <end position="94"/>
    </location>
</feature>
<feature type="region of interest" description="Disordered" evidence="7">
    <location>
        <begin position="272"/>
        <end position="293"/>
    </location>
</feature>
<dbReference type="RefSeq" id="WP_150881241.1">
    <property type="nucleotide sequence ID" value="NZ_VTWS01000011.1"/>
</dbReference>
<proteinExistence type="predicted"/>
<keyword evidence="11" id="KW-1185">Reference proteome</keyword>
<feature type="transmembrane region" description="Helical" evidence="8">
    <location>
        <begin position="7"/>
        <end position="25"/>
    </location>
</feature>
<dbReference type="GO" id="GO:0008610">
    <property type="term" value="P:lipid biosynthetic process"/>
    <property type="evidence" value="ECO:0007669"/>
    <property type="project" value="InterPro"/>
</dbReference>
<comment type="subcellular location">
    <subcellularLocation>
        <location evidence="1">Endomembrane system</location>
        <topology evidence="1">Multi-pass membrane protein</topology>
    </subcellularLocation>
</comment>
<dbReference type="GO" id="GO:0005506">
    <property type="term" value="F:iron ion binding"/>
    <property type="evidence" value="ECO:0007669"/>
    <property type="project" value="InterPro"/>
</dbReference>
<dbReference type="InterPro" id="IPR051689">
    <property type="entry name" value="Sterol_desaturase/TMEM195"/>
</dbReference>
<dbReference type="Proteomes" id="UP000326344">
    <property type="component" value="Unassembled WGS sequence"/>
</dbReference>
<dbReference type="GO" id="GO:0050479">
    <property type="term" value="F:glyceryl-ether monooxygenase activity"/>
    <property type="evidence" value="ECO:0007669"/>
    <property type="project" value="TreeGrafter"/>
</dbReference>